<keyword evidence="2" id="KW-0574">Periplasm</keyword>
<evidence type="ECO:0000313" key="7">
    <source>
        <dbReference type="Proteomes" id="UP000318554"/>
    </source>
</evidence>
<keyword evidence="2 6" id="KW-0132">Cell division</keyword>
<evidence type="ECO:0000259" key="5">
    <source>
        <dbReference type="Pfam" id="PF16331"/>
    </source>
</evidence>
<keyword evidence="3" id="KW-0802">TPR repeat</keyword>
<feature type="coiled-coil region" evidence="2">
    <location>
        <begin position="48"/>
        <end position="120"/>
    </location>
</feature>
<gene>
    <name evidence="2 6" type="primary">cpoB</name>
    <name evidence="6" type="ORF">Taqua_02360</name>
</gene>
<feature type="domain" description="YbgF trimerisation" evidence="5">
    <location>
        <begin position="66"/>
        <end position="134"/>
    </location>
</feature>
<evidence type="ECO:0000259" key="4">
    <source>
        <dbReference type="Pfam" id="PF13525"/>
    </source>
</evidence>
<dbReference type="AlphaFoldDB" id="A0A554WAY3"/>
<evidence type="ECO:0000256" key="1">
    <source>
        <dbReference type="ARBA" id="ARBA00022729"/>
    </source>
</evidence>
<dbReference type="GO" id="GO:0043093">
    <property type="term" value="P:FtsZ-dependent cytokinesis"/>
    <property type="evidence" value="ECO:0007669"/>
    <property type="project" value="UniProtKB-UniRule"/>
</dbReference>
<keyword evidence="2" id="KW-0175">Coiled coil</keyword>
<evidence type="ECO:0000256" key="2">
    <source>
        <dbReference type="HAMAP-Rule" id="MF_02066"/>
    </source>
</evidence>
<dbReference type="InterPro" id="IPR032519">
    <property type="entry name" value="YbgF_tri"/>
</dbReference>
<protein>
    <recommendedName>
        <fullName evidence="2">Cell division coordinator CpoB</fullName>
    </recommendedName>
</protein>
<evidence type="ECO:0000313" key="6">
    <source>
        <dbReference type="EMBL" id="TSE20743.1"/>
    </source>
</evidence>
<keyword evidence="2" id="KW-0131">Cell cycle</keyword>
<name>A0A554WAY3_9BURK</name>
<proteinExistence type="inferred from homology"/>
<dbReference type="RefSeq" id="WP_246094712.1">
    <property type="nucleotide sequence ID" value="NZ_VJNA01000040.1"/>
</dbReference>
<sequence length="271" mass="30677">MMPNHRSGRSVPNRTPRLGAWWLALALLGGVAQPAWALFSDDEARRAILELRGRVEAQRQELEAARQRVAELEAALDPARRGLLEQTNQLEALRRELAQLRGQQEQLAFQLAELQRQQRDALAALDERLRAHEPVKVSIEGQEFTARPEEKAAFEGAMAALRASEFARAAQLYADFVQRYPQSGYVPLALYWRGNALYATRDYKPAIDAYQRLLDAYPRHPRAPEAMLAIASCQIELKDVKAARATWQALVRRYPDSEAAAAARERLSRLR</sequence>
<dbReference type="InterPro" id="IPR034706">
    <property type="entry name" value="CpoB"/>
</dbReference>
<dbReference type="GO" id="GO:0070206">
    <property type="term" value="P:protein trimerization"/>
    <property type="evidence" value="ECO:0007669"/>
    <property type="project" value="InterPro"/>
</dbReference>
<comment type="caution">
    <text evidence="6">The sequence shown here is derived from an EMBL/GenBank/DDBJ whole genome shotgun (WGS) entry which is preliminary data.</text>
</comment>
<dbReference type="Pfam" id="PF13525">
    <property type="entry name" value="YfiO"/>
    <property type="match status" value="1"/>
</dbReference>
<dbReference type="GO" id="GO:0030288">
    <property type="term" value="C:outer membrane-bounded periplasmic space"/>
    <property type="evidence" value="ECO:0007669"/>
    <property type="project" value="UniProtKB-UniRule"/>
</dbReference>
<comment type="function">
    <text evidence="2">Mediates coordination of peptidoglycan synthesis and outer membrane constriction during cell division.</text>
</comment>
<dbReference type="NCBIfam" id="TIGR02795">
    <property type="entry name" value="tol_pal_ybgF"/>
    <property type="match status" value="1"/>
</dbReference>
<feature type="domain" description="Outer membrane lipoprotein BamD-like" evidence="4">
    <location>
        <begin position="150"/>
        <end position="271"/>
    </location>
</feature>
<dbReference type="EMBL" id="VJNA01000040">
    <property type="protein sequence ID" value="TSE20743.1"/>
    <property type="molecule type" value="Genomic_DNA"/>
</dbReference>
<organism evidence="6 7">
    <name type="scientific">Tepidimonas aquatica</name>
    <dbReference type="NCBI Taxonomy" id="247482"/>
    <lineage>
        <taxon>Bacteria</taxon>
        <taxon>Pseudomonadati</taxon>
        <taxon>Pseudomonadota</taxon>
        <taxon>Betaproteobacteria</taxon>
        <taxon>Burkholderiales</taxon>
        <taxon>Tepidimonas</taxon>
    </lineage>
</organism>
<feature type="repeat" description="TPR" evidence="3">
    <location>
        <begin position="187"/>
        <end position="220"/>
    </location>
</feature>
<dbReference type="InterPro" id="IPR039565">
    <property type="entry name" value="BamD-like"/>
</dbReference>
<dbReference type="PROSITE" id="PS50005">
    <property type="entry name" value="TPR"/>
    <property type="match status" value="1"/>
</dbReference>
<comment type="similarity">
    <text evidence="2">Belongs to the CpoB family.</text>
</comment>
<dbReference type="InterPro" id="IPR019734">
    <property type="entry name" value="TPR_rpt"/>
</dbReference>
<reference evidence="6 7" key="1">
    <citation type="submission" date="2019-07" db="EMBL/GenBank/DDBJ databases">
        <title>Tepidimonas aquatica CLN-1 draft genome.</title>
        <authorList>
            <person name="Da Costa M.S."/>
            <person name="Froufe H.J.C."/>
            <person name="Egas C."/>
            <person name="Albuquerque L."/>
        </authorList>
    </citation>
    <scope>NUCLEOTIDE SEQUENCE [LARGE SCALE GENOMIC DNA]</scope>
    <source>
        <strain evidence="6 7">CLN-1</strain>
    </source>
</reference>
<keyword evidence="1 2" id="KW-0732">Signal</keyword>
<evidence type="ECO:0000256" key="3">
    <source>
        <dbReference type="PROSITE-ProRule" id="PRU00339"/>
    </source>
</evidence>
<accession>A0A554WAY3</accession>
<dbReference type="HAMAP" id="MF_02066">
    <property type="entry name" value="CpoB"/>
    <property type="match status" value="1"/>
</dbReference>
<dbReference type="Gene3D" id="1.20.5.110">
    <property type="match status" value="1"/>
</dbReference>
<dbReference type="InterPro" id="IPR014162">
    <property type="entry name" value="CpoB_C"/>
</dbReference>
<comment type="subcellular location">
    <subcellularLocation>
        <location evidence="2">Periplasm</location>
    </subcellularLocation>
</comment>
<dbReference type="InterPro" id="IPR011990">
    <property type="entry name" value="TPR-like_helical_dom_sf"/>
</dbReference>
<dbReference type="Gene3D" id="1.25.40.10">
    <property type="entry name" value="Tetratricopeptide repeat domain"/>
    <property type="match status" value="1"/>
</dbReference>
<keyword evidence="7" id="KW-1185">Reference proteome</keyword>
<dbReference type="Pfam" id="PF16331">
    <property type="entry name" value="TolA_bind_tri"/>
    <property type="match status" value="1"/>
</dbReference>
<dbReference type="SMART" id="SM00028">
    <property type="entry name" value="TPR"/>
    <property type="match status" value="2"/>
</dbReference>
<dbReference type="SUPFAM" id="SSF48452">
    <property type="entry name" value="TPR-like"/>
    <property type="match status" value="1"/>
</dbReference>
<dbReference type="Proteomes" id="UP000318554">
    <property type="component" value="Unassembled WGS sequence"/>
</dbReference>